<dbReference type="PANTHER" id="PTHR36483:SF1">
    <property type="entry name" value="OS02G0130700 PROTEIN"/>
    <property type="match status" value="1"/>
</dbReference>
<dbReference type="AlphaFoldDB" id="A0A811PLS1"/>
<dbReference type="Proteomes" id="UP000604825">
    <property type="component" value="Unassembled WGS sequence"/>
</dbReference>
<evidence type="ECO:0000256" key="1">
    <source>
        <dbReference type="SAM" id="SignalP"/>
    </source>
</evidence>
<feature type="signal peptide" evidence="1">
    <location>
        <begin position="1"/>
        <end position="24"/>
    </location>
</feature>
<proteinExistence type="predicted"/>
<dbReference type="EMBL" id="CAJGYO010000007">
    <property type="protein sequence ID" value="CAD6248379.1"/>
    <property type="molecule type" value="Genomic_DNA"/>
</dbReference>
<comment type="caution">
    <text evidence="2">The sequence shown here is derived from an EMBL/GenBank/DDBJ whole genome shotgun (WGS) entry which is preliminary data.</text>
</comment>
<keyword evidence="1" id="KW-0732">Signal</keyword>
<organism evidence="2 3">
    <name type="scientific">Miscanthus lutarioriparius</name>
    <dbReference type="NCBI Taxonomy" id="422564"/>
    <lineage>
        <taxon>Eukaryota</taxon>
        <taxon>Viridiplantae</taxon>
        <taxon>Streptophyta</taxon>
        <taxon>Embryophyta</taxon>
        <taxon>Tracheophyta</taxon>
        <taxon>Spermatophyta</taxon>
        <taxon>Magnoliopsida</taxon>
        <taxon>Liliopsida</taxon>
        <taxon>Poales</taxon>
        <taxon>Poaceae</taxon>
        <taxon>PACMAD clade</taxon>
        <taxon>Panicoideae</taxon>
        <taxon>Andropogonodae</taxon>
        <taxon>Andropogoneae</taxon>
        <taxon>Saccharinae</taxon>
        <taxon>Miscanthus</taxon>
    </lineage>
</organism>
<name>A0A811PLS1_9POAL</name>
<evidence type="ECO:0000313" key="3">
    <source>
        <dbReference type="Proteomes" id="UP000604825"/>
    </source>
</evidence>
<gene>
    <name evidence="2" type="ORF">NCGR_LOCUS32518</name>
</gene>
<feature type="chain" id="PRO_5032620675" evidence="1">
    <location>
        <begin position="25"/>
        <end position="145"/>
    </location>
</feature>
<evidence type="ECO:0000313" key="2">
    <source>
        <dbReference type="EMBL" id="CAD6248379.1"/>
    </source>
</evidence>
<keyword evidence="3" id="KW-1185">Reference proteome</keyword>
<sequence length="145" mass="15427">MEGKRTAAAALYCYCMLIMLSVSGQKHQVAGFTGLCGCFGDCCHDCREGHRHPGWFCTLKCVETCAAVVSDEVQGAMVGTDAGCSEICLTTSICGVAQTTDETCIMLLKLLHFELAGTADSGAITAAACVDDCIENWNPYKNKHT</sequence>
<reference evidence="2" key="1">
    <citation type="submission" date="2020-10" db="EMBL/GenBank/DDBJ databases">
        <authorList>
            <person name="Han B."/>
            <person name="Lu T."/>
            <person name="Zhao Q."/>
            <person name="Huang X."/>
            <person name="Zhao Y."/>
        </authorList>
    </citation>
    <scope>NUCLEOTIDE SEQUENCE</scope>
</reference>
<protein>
    <submittedName>
        <fullName evidence="2">Uncharacterized protein</fullName>
    </submittedName>
</protein>
<accession>A0A811PLS1</accession>
<dbReference type="OrthoDB" id="690781at2759"/>
<dbReference type="PANTHER" id="PTHR36483">
    <property type="entry name" value="OS02G0130700 PROTEIN"/>
    <property type="match status" value="1"/>
</dbReference>